<accession>A0ABD2JFC8</accession>
<dbReference type="SUPFAM" id="SSF48403">
    <property type="entry name" value="Ankyrin repeat"/>
    <property type="match status" value="1"/>
</dbReference>
<dbReference type="Gene3D" id="2.60.220.30">
    <property type="match status" value="1"/>
</dbReference>
<dbReference type="InterPro" id="IPR051165">
    <property type="entry name" value="Multifunctional_ANK_Repeat"/>
</dbReference>
<evidence type="ECO:0000313" key="4">
    <source>
        <dbReference type="Proteomes" id="UP001620645"/>
    </source>
</evidence>
<keyword evidence="2" id="KW-0040">ANK repeat</keyword>
<dbReference type="InterPro" id="IPR005615">
    <property type="entry name" value="Glutathione_synthase"/>
</dbReference>
<dbReference type="SMART" id="SM00248">
    <property type="entry name" value="ANK"/>
    <property type="match status" value="5"/>
</dbReference>
<keyword evidence="4" id="KW-1185">Reference proteome</keyword>
<reference evidence="3 4" key="1">
    <citation type="submission" date="2024-10" db="EMBL/GenBank/DDBJ databases">
        <authorList>
            <person name="Kim D."/>
        </authorList>
    </citation>
    <scope>NUCLEOTIDE SEQUENCE [LARGE SCALE GENOMIC DNA]</scope>
    <source>
        <strain evidence="3">Taebaek</strain>
    </source>
</reference>
<sequence length="701" mass="80030">MINFLRQISESFGCSTESRMTTWPVTNWTMCWRSFSKQTPKELNCTRRLENCWINSWTKTVEMTTTTTEITAMEEPRAERVEAGRELCRRVGREKRETDFRRRSKTEEEAILSCAVKEQQHGQSDDQQQLDEQHLSPNLRLQLAGTKKIQQILSKPDTLEHFFPNDTQQVAKIRNTFTELWGLEDNSTVKLPALHIAAKKEDVRSATLLLESEQNLNVTSKSGFNPLHFSAFFPGGSLTKTIKVSLRAQPVPHELVNKLHGNRVAVSPVTVEPRRRKFHKDCFTPVAVALQQGHDRIVALLLENDNTSTVKLPALHIAAKKEDVRSATLLLESEQNPNVTSKSGFNPLRFSLDKPDTLEHFFPNDPQQVAKIRNTFTELWGLEENDDITKAAFFPGGSLTKTIKVSLRAQPVPHELVNKLHGNRVAVSPVTVEPRRRKFHKDCFTPVAVALQQGHDRIVALLLENDNTSTVKLPALHIAAKKEDVRSATLLLESEQNPNVTSKSGFNPLRFSLDKPDTLEHFFPNDPQQVAKIRNTFTELWGLEENDDITKAVIVDAMKNCHDYVMKSQMDGQINESFSLSTESKLKTTWLEPNLKMCWRSLRKRSPKEMNLPLRLENCRIRTKCRNKMDETTMKMMAMAERAERVMAGNEVCRPVGRENRKACFPRRTKTEEKAILSVRMRENLGVVCSICTYVQNQVQI</sequence>
<dbReference type="AlphaFoldDB" id="A0ABD2JFC8"/>
<protein>
    <submittedName>
        <fullName evidence="3">Uncharacterized protein</fullName>
    </submittedName>
</protein>
<comment type="caution">
    <text evidence="3">The sequence shown here is derived from an EMBL/GenBank/DDBJ whole genome shotgun (WGS) entry which is preliminary data.</text>
</comment>
<name>A0ABD2JFC8_HETSC</name>
<evidence type="ECO:0000256" key="1">
    <source>
        <dbReference type="ARBA" id="ARBA00022737"/>
    </source>
</evidence>
<dbReference type="PANTHER" id="PTHR24123:SF141">
    <property type="entry name" value="ANKYRIN 2, ISOFORM U"/>
    <property type="match status" value="1"/>
</dbReference>
<proteinExistence type="predicted"/>
<dbReference type="Gene3D" id="1.10.1080.10">
    <property type="entry name" value="Glutathione Synthetase, Chain A, domain 3"/>
    <property type="match status" value="1"/>
</dbReference>
<gene>
    <name evidence="3" type="ORF">niasHS_007036</name>
</gene>
<evidence type="ECO:0000256" key="2">
    <source>
        <dbReference type="ARBA" id="ARBA00023043"/>
    </source>
</evidence>
<dbReference type="SUPFAM" id="SSF56059">
    <property type="entry name" value="Glutathione synthetase ATP-binding domain-like"/>
    <property type="match status" value="2"/>
</dbReference>
<dbReference type="InterPro" id="IPR002110">
    <property type="entry name" value="Ankyrin_rpt"/>
</dbReference>
<evidence type="ECO:0000313" key="3">
    <source>
        <dbReference type="EMBL" id="KAL3089314.1"/>
    </source>
</evidence>
<dbReference type="Proteomes" id="UP001620645">
    <property type="component" value="Unassembled WGS sequence"/>
</dbReference>
<organism evidence="3 4">
    <name type="scientific">Heterodera schachtii</name>
    <name type="common">Sugarbeet cyst nematode worm</name>
    <name type="synonym">Tylenchus schachtii</name>
    <dbReference type="NCBI Taxonomy" id="97005"/>
    <lineage>
        <taxon>Eukaryota</taxon>
        <taxon>Metazoa</taxon>
        <taxon>Ecdysozoa</taxon>
        <taxon>Nematoda</taxon>
        <taxon>Chromadorea</taxon>
        <taxon>Rhabditida</taxon>
        <taxon>Tylenchina</taxon>
        <taxon>Tylenchomorpha</taxon>
        <taxon>Tylenchoidea</taxon>
        <taxon>Heteroderidae</taxon>
        <taxon>Heteroderinae</taxon>
        <taxon>Heterodera</taxon>
    </lineage>
</organism>
<dbReference type="InterPro" id="IPR014042">
    <property type="entry name" value="Glutathione_synthase_a-hlx"/>
</dbReference>
<dbReference type="EMBL" id="JBICCN010000145">
    <property type="protein sequence ID" value="KAL3089314.1"/>
    <property type="molecule type" value="Genomic_DNA"/>
</dbReference>
<keyword evidence="1" id="KW-0677">Repeat</keyword>
<dbReference type="PANTHER" id="PTHR24123">
    <property type="entry name" value="ANKYRIN REPEAT-CONTAINING"/>
    <property type="match status" value="1"/>
</dbReference>
<dbReference type="Pfam" id="PF03917">
    <property type="entry name" value="GSH_synth_ATP"/>
    <property type="match status" value="2"/>
</dbReference>
<dbReference type="InterPro" id="IPR036770">
    <property type="entry name" value="Ankyrin_rpt-contain_sf"/>
</dbReference>
<dbReference type="Gene3D" id="1.25.40.20">
    <property type="entry name" value="Ankyrin repeat-containing domain"/>
    <property type="match status" value="1"/>
</dbReference>